<evidence type="ECO:0000313" key="1">
    <source>
        <dbReference type="EMBL" id="GAF67829.1"/>
    </source>
</evidence>
<accession>X0RFZ2</accession>
<comment type="caution">
    <text evidence="1">The sequence shown here is derived from an EMBL/GenBank/DDBJ whole genome shotgun (WGS) entry which is preliminary data.</text>
</comment>
<dbReference type="EMBL" id="BARS01007628">
    <property type="protein sequence ID" value="GAF67829.1"/>
    <property type="molecule type" value="Genomic_DNA"/>
</dbReference>
<protein>
    <submittedName>
        <fullName evidence="1">Uncharacterized protein</fullName>
    </submittedName>
</protein>
<sequence length="390" mass="43268">SIANPPDWKVSWAGFANGARYTGLVPFLSIWGDLPIQGKQPLHPIITRSYLIKRHIELIRSGGDLVAGMLPNDSRPWRAPRYPVLDTTEEMDFGRLVFARVSAALVQPSLNVFRGEDVALDYYVVNDESRALRPTRLEFSYGGETATATIPELSPAQLHHGRIVLHLPESCPTGRHVLRLFLRRRDRLVTENFYYMHVGLRPDPLTTSKRVCIWLPNAAAQESPTVEVLRSLGLSPVATTTGELQRLRPSRDLLVVPSMWGLQGDWTTVSPQANEVAAPAIRRFLEAGGTVLCLEQSVTGPIPWVPEWELVDRGPNDVIDPALTGHPLYEGLDRLNWLWLNGNNCRITQVVMSPLTPNVVGGVCSHADDLVYMAIAEAQVGEGHLIHSQV</sequence>
<organism evidence="1">
    <name type="scientific">marine sediment metagenome</name>
    <dbReference type="NCBI Taxonomy" id="412755"/>
    <lineage>
        <taxon>unclassified sequences</taxon>
        <taxon>metagenomes</taxon>
        <taxon>ecological metagenomes</taxon>
    </lineage>
</organism>
<feature type="non-terminal residue" evidence="1">
    <location>
        <position position="1"/>
    </location>
</feature>
<reference evidence="1" key="1">
    <citation type="journal article" date="2014" name="Front. Microbiol.">
        <title>High frequency of phylogenetically diverse reductive dehalogenase-homologous genes in deep subseafloor sedimentary metagenomes.</title>
        <authorList>
            <person name="Kawai M."/>
            <person name="Futagami T."/>
            <person name="Toyoda A."/>
            <person name="Takaki Y."/>
            <person name="Nishi S."/>
            <person name="Hori S."/>
            <person name="Arai W."/>
            <person name="Tsubouchi T."/>
            <person name="Morono Y."/>
            <person name="Uchiyama I."/>
            <person name="Ito T."/>
            <person name="Fujiyama A."/>
            <person name="Inagaki F."/>
            <person name="Takami H."/>
        </authorList>
    </citation>
    <scope>NUCLEOTIDE SEQUENCE</scope>
    <source>
        <strain evidence="1">Expedition CK06-06</strain>
    </source>
</reference>
<name>X0RFZ2_9ZZZZ</name>
<feature type="non-terminal residue" evidence="1">
    <location>
        <position position="390"/>
    </location>
</feature>
<gene>
    <name evidence="1" type="ORF">S01H1_14648</name>
</gene>
<proteinExistence type="predicted"/>
<dbReference type="AlphaFoldDB" id="X0RFZ2"/>